<protein>
    <submittedName>
        <fullName evidence="1">M48 family metallopeptidase</fullName>
    </submittedName>
</protein>
<proteinExistence type="predicted"/>
<sequence>MYIITFIIAVLSAAWTLVSGWQTVPHTGRWQLIGVDAKTSATLGEQAFDEVLTNKAALTQGPDIDAVQRVLVRLAPHAKELMDQEVDWDFAVLEDPTPNAFALPNGNLAVQTGLLPITGLDDGLAAVIGHEMAHVIARHPEERLTQQEFARLGQFTASLLVGDIDPAAQVLILEAFGLGTEFGLLRPFSRSHESEADRIGMLLMARACYDPRVAPELWERMEEAPQSVPEILSTHPTHQTRMADLSANLNEALEARTAAGCPPLSNSVG</sequence>
<accession>A0ACD4NMF3</accession>
<keyword evidence="2" id="KW-1185">Reference proteome</keyword>
<organism evidence="1 2">
    <name type="scientific">Antarcticirhabdus aurantiaca</name>
    <dbReference type="NCBI Taxonomy" id="2606717"/>
    <lineage>
        <taxon>Bacteria</taxon>
        <taxon>Pseudomonadati</taxon>
        <taxon>Pseudomonadota</taxon>
        <taxon>Alphaproteobacteria</taxon>
        <taxon>Hyphomicrobiales</taxon>
        <taxon>Aurantimonadaceae</taxon>
        <taxon>Antarcticirhabdus</taxon>
    </lineage>
</organism>
<evidence type="ECO:0000313" key="1">
    <source>
        <dbReference type="EMBL" id="WAJ27860.1"/>
    </source>
</evidence>
<evidence type="ECO:0000313" key="2">
    <source>
        <dbReference type="Proteomes" id="UP001163223"/>
    </source>
</evidence>
<name>A0ACD4NMF3_9HYPH</name>
<reference evidence="1" key="1">
    <citation type="submission" date="2022-11" db="EMBL/GenBank/DDBJ databases">
        <title>beta-Carotene-producing bacterium, Jeongeuplla avenae sp. nov., alleviates the salt stress of Arabidopsis seedlings.</title>
        <authorList>
            <person name="Jiang L."/>
            <person name="Lee J."/>
        </authorList>
    </citation>
    <scope>NUCLEOTIDE SEQUENCE</scope>
    <source>
        <strain evidence="1">DY_R2A_6</strain>
    </source>
</reference>
<dbReference type="EMBL" id="CP113520">
    <property type="protein sequence ID" value="WAJ27860.1"/>
    <property type="molecule type" value="Genomic_DNA"/>
</dbReference>
<dbReference type="Proteomes" id="UP001163223">
    <property type="component" value="Chromosome"/>
</dbReference>
<gene>
    <name evidence="1" type="ORF">OXU80_23945</name>
</gene>